<dbReference type="GO" id="GO:0045892">
    <property type="term" value="P:negative regulation of DNA-templated transcription"/>
    <property type="evidence" value="ECO:0007669"/>
    <property type="project" value="UniProtKB-UniRule"/>
</dbReference>
<dbReference type="PROSITE" id="PS51754">
    <property type="entry name" value="OVATE"/>
    <property type="match status" value="1"/>
</dbReference>
<evidence type="ECO:0000256" key="2">
    <source>
        <dbReference type="ARBA" id="ARBA00022491"/>
    </source>
</evidence>
<evidence type="ECO:0000313" key="10">
    <source>
        <dbReference type="Proteomes" id="UP001180020"/>
    </source>
</evidence>
<dbReference type="InterPro" id="IPR006458">
    <property type="entry name" value="Ovate_C"/>
</dbReference>
<name>A0AAV9EHJ2_ACOCL</name>
<dbReference type="PANTHER" id="PTHR33057:SF151">
    <property type="entry name" value="TRANSCRIPTION REPRESSOR OFP1"/>
    <property type="match status" value="1"/>
</dbReference>
<sequence length="313" mass="35216">MGNYRFRLSDMIPNAWFYKLKYMTTTTHNNKNPSKHKPPLSSTPKPLFSPPPNHHHHQPHRPSYYYSAAASPLPDPPRRSKRKPRRRSTTTAKTSDAAAVVSAGCSCKAVWAKAESDGPDPLSPLKLDSRADERLLPPPRPGLDDDNYDYYDDDGRDCMVIDVDHEELMQAQEQPAWGFGLRPVSTRPTPEKSSLCKTQTGRRSLGGAPTAAGVRLRAVGGSPRLKVNTPHRRSSAGVRRRRSEGLAVVKASTDPQRDFRESMVEMIVENNIRASKDLEELLACYLSLNSDEYHDVIVKVFQQIWFDLTDVRL</sequence>
<dbReference type="EMBL" id="JAUJYO010000007">
    <property type="protein sequence ID" value="KAK1312717.1"/>
    <property type="molecule type" value="Genomic_DNA"/>
</dbReference>
<dbReference type="Pfam" id="PF04844">
    <property type="entry name" value="Ovate"/>
    <property type="match status" value="1"/>
</dbReference>
<reference evidence="9" key="2">
    <citation type="submission" date="2023-06" db="EMBL/GenBank/DDBJ databases">
        <authorList>
            <person name="Ma L."/>
            <person name="Liu K.-W."/>
            <person name="Li Z."/>
            <person name="Hsiao Y.-Y."/>
            <person name="Qi Y."/>
            <person name="Fu T."/>
            <person name="Tang G."/>
            <person name="Zhang D."/>
            <person name="Sun W.-H."/>
            <person name="Liu D.-K."/>
            <person name="Li Y."/>
            <person name="Chen G.-Z."/>
            <person name="Liu X.-D."/>
            <person name="Liao X.-Y."/>
            <person name="Jiang Y.-T."/>
            <person name="Yu X."/>
            <person name="Hao Y."/>
            <person name="Huang J."/>
            <person name="Zhao X.-W."/>
            <person name="Ke S."/>
            <person name="Chen Y.-Y."/>
            <person name="Wu W.-L."/>
            <person name="Hsu J.-L."/>
            <person name="Lin Y.-F."/>
            <person name="Huang M.-D."/>
            <person name="Li C.-Y."/>
            <person name="Huang L."/>
            <person name="Wang Z.-W."/>
            <person name="Zhao X."/>
            <person name="Zhong W.-Y."/>
            <person name="Peng D.-H."/>
            <person name="Ahmad S."/>
            <person name="Lan S."/>
            <person name="Zhang J.-S."/>
            <person name="Tsai W.-C."/>
            <person name="Van De Peer Y."/>
            <person name="Liu Z.-J."/>
        </authorList>
    </citation>
    <scope>NUCLEOTIDE SEQUENCE</scope>
    <source>
        <strain evidence="9">CP</strain>
        <tissue evidence="9">Leaves</tissue>
    </source>
</reference>
<evidence type="ECO:0000313" key="9">
    <source>
        <dbReference type="EMBL" id="KAK1312717.1"/>
    </source>
</evidence>
<evidence type="ECO:0000259" key="8">
    <source>
        <dbReference type="PROSITE" id="PS51754"/>
    </source>
</evidence>
<dbReference type="Pfam" id="PF13724">
    <property type="entry name" value="DNA_binding_2"/>
    <property type="match status" value="1"/>
</dbReference>
<evidence type="ECO:0000256" key="3">
    <source>
        <dbReference type="ARBA" id="ARBA00023015"/>
    </source>
</evidence>
<protein>
    <recommendedName>
        <fullName evidence="6">Transcription repressor</fullName>
    </recommendedName>
    <alternativeName>
        <fullName evidence="6">Ovate family protein</fullName>
    </alternativeName>
</protein>
<dbReference type="NCBIfam" id="TIGR01568">
    <property type="entry name" value="A_thal_3678"/>
    <property type="match status" value="1"/>
</dbReference>
<dbReference type="AlphaFoldDB" id="A0AAV9EHJ2"/>
<dbReference type="InterPro" id="IPR038933">
    <property type="entry name" value="Ovate"/>
</dbReference>
<accession>A0AAV9EHJ2</accession>
<comment type="subcellular location">
    <subcellularLocation>
        <location evidence="1 6">Nucleus</location>
    </subcellularLocation>
</comment>
<organism evidence="9 10">
    <name type="scientific">Acorus calamus</name>
    <name type="common">Sweet flag</name>
    <dbReference type="NCBI Taxonomy" id="4465"/>
    <lineage>
        <taxon>Eukaryota</taxon>
        <taxon>Viridiplantae</taxon>
        <taxon>Streptophyta</taxon>
        <taxon>Embryophyta</taxon>
        <taxon>Tracheophyta</taxon>
        <taxon>Spermatophyta</taxon>
        <taxon>Magnoliopsida</taxon>
        <taxon>Liliopsida</taxon>
        <taxon>Acoraceae</taxon>
        <taxon>Acorus</taxon>
    </lineage>
</organism>
<feature type="region of interest" description="Disordered" evidence="7">
    <location>
        <begin position="28"/>
        <end position="98"/>
    </location>
</feature>
<feature type="region of interest" description="Disordered" evidence="7">
    <location>
        <begin position="179"/>
        <end position="209"/>
    </location>
</feature>
<evidence type="ECO:0000256" key="7">
    <source>
        <dbReference type="SAM" id="MobiDB-lite"/>
    </source>
</evidence>
<evidence type="ECO:0000256" key="6">
    <source>
        <dbReference type="RuleBase" id="RU367028"/>
    </source>
</evidence>
<evidence type="ECO:0000256" key="4">
    <source>
        <dbReference type="ARBA" id="ARBA00023163"/>
    </source>
</evidence>
<dbReference type="InterPro" id="IPR025830">
    <property type="entry name" value="DNA_bnd_dom_ovate"/>
</dbReference>
<keyword evidence="3 6" id="KW-0805">Transcription regulation</keyword>
<dbReference type="Proteomes" id="UP001180020">
    <property type="component" value="Unassembled WGS sequence"/>
</dbReference>
<keyword evidence="4 6" id="KW-0804">Transcription</keyword>
<dbReference type="PANTHER" id="PTHR33057">
    <property type="entry name" value="TRANSCRIPTION REPRESSOR OFP7-RELATED"/>
    <property type="match status" value="1"/>
</dbReference>
<comment type="caution">
    <text evidence="9">The sequence shown here is derived from an EMBL/GenBank/DDBJ whole genome shotgun (WGS) entry which is preliminary data.</text>
</comment>
<proteinExistence type="predicted"/>
<gene>
    <name evidence="9" type="ORF">QJS10_CPA07g01279</name>
</gene>
<feature type="compositionally biased region" description="Polar residues" evidence="7">
    <location>
        <begin position="186"/>
        <end position="202"/>
    </location>
</feature>
<comment type="function">
    <text evidence="6">Transcriptional repressor that regulates multiple aspects of plant growth and development.</text>
</comment>
<keyword evidence="5 6" id="KW-0539">Nucleus</keyword>
<feature type="compositionally biased region" description="Basic residues" evidence="7">
    <location>
        <begin position="79"/>
        <end position="88"/>
    </location>
</feature>
<evidence type="ECO:0000256" key="5">
    <source>
        <dbReference type="ARBA" id="ARBA00023242"/>
    </source>
</evidence>
<dbReference type="GO" id="GO:0003677">
    <property type="term" value="F:DNA binding"/>
    <property type="evidence" value="ECO:0007669"/>
    <property type="project" value="InterPro"/>
</dbReference>
<evidence type="ECO:0000256" key="1">
    <source>
        <dbReference type="ARBA" id="ARBA00004123"/>
    </source>
</evidence>
<feature type="compositionally biased region" description="Low complexity" evidence="7">
    <location>
        <begin position="89"/>
        <end position="98"/>
    </location>
</feature>
<feature type="domain" description="OVATE" evidence="8">
    <location>
        <begin position="248"/>
        <end position="307"/>
    </location>
</feature>
<feature type="region of interest" description="Disordered" evidence="7">
    <location>
        <begin position="114"/>
        <end position="147"/>
    </location>
</feature>
<keyword evidence="2 6" id="KW-0678">Repressor</keyword>
<reference evidence="9" key="1">
    <citation type="journal article" date="2023" name="Nat. Commun.">
        <title>Diploid and tetraploid genomes of Acorus and the evolution of monocots.</title>
        <authorList>
            <person name="Ma L."/>
            <person name="Liu K.W."/>
            <person name="Li Z."/>
            <person name="Hsiao Y.Y."/>
            <person name="Qi Y."/>
            <person name="Fu T."/>
            <person name="Tang G.D."/>
            <person name="Zhang D."/>
            <person name="Sun W.H."/>
            <person name="Liu D.K."/>
            <person name="Li Y."/>
            <person name="Chen G.Z."/>
            <person name="Liu X.D."/>
            <person name="Liao X.Y."/>
            <person name="Jiang Y.T."/>
            <person name="Yu X."/>
            <person name="Hao Y."/>
            <person name="Huang J."/>
            <person name="Zhao X.W."/>
            <person name="Ke S."/>
            <person name="Chen Y.Y."/>
            <person name="Wu W.L."/>
            <person name="Hsu J.L."/>
            <person name="Lin Y.F."/>
            <person name="Huang M.D."/>
            <person name="Li C.Y."/>
            <person name="Huang L."/>
            <person name="Wang Z.W."/>
            <person name="Zhao X."/>
            <person name="Zhong W.Y."/>
            <person name="Peng D.H."/>
            <person name="Ahmad S."/>
            <person name="Lan S."/>
            <person name="Zhang J.S."/>
            <person name="Tsai W.C."/>
            <person name="Van de Peer Y."/>
            <person name="Liu Z.J."/>
        </authorList>
    </citation>
    <scope>NUCLEOTIDE SEQUENCE</scope>
    <source>
        <strain evidence="9">CP</strain>
    </source>
</reference>
<dbReference type="GO" id="GO:0005634">
    <property type="term" value="C:nucleus"/>
    <property type="evidence" value="ECO:0007669"/>
    <property type="project" value="UniProtKB-SubCell"/>
</dbReference>
<keyword evidence="10" id="KW-1185">Reference proteome</keyword>